<sequence length="120" mass="13940">MKRPHHKLHVPPHIAALIRGLHPEFKRKLRAALEQILADPNSGKALRDELAGLRSFRLGRFRVIYRIGGRRIDLVAFGPREHIYEETYRFISRSSVKEPRGRYKGRGLLKALAAERRKVK</sequence>
<comment type="caution">
    <text evidence="2">The sequence shown here is derived from an EMBL/GenBank/DDBJ whole genome shotgun (WGS) entry which is preliminary data.</text>
</comment>
<dbReference type="Proteomes" id="UP000179362">
    <property type="component" value="Unassembled WGS sequence"/>
</dbReference>
<dbReference type="Gene3D" id="3.30.2310.20">
    <property type="entry name" value="RelE-like"/>
    <property type="match status" value="1"/>
</dbReference>
<accession>A0A1F6TYR1</accession>
<gene>
    <name evidence="2" type="ORF">A3B81_06430</name>
</gene>
<keyword evidence="1" id="KW-1277">Toxin-antitoxin system</keyword>
<proteinExistence type="predicted"/>
<evidence type="ECO:0008006" key="4">
    <source>
        <dbReference type="Google" id="ProtNLM"/>
    </source>
</evidence>
<dbReference type="InterPro" id="IPR035093">
    <property type="entry name" value="RelE/ParE_toxin_dom_sf"/>
</dbReference>
<dbReference type="InterPro" id="IPR007712">
    <property type="entry name" value="RelE/ParE_toxin"/>
</dbReference>
<reference evidence="2 3" key="1">
    <citation type="journal article" date="2016" name="Nat. Commun.">
        <title>Thousands of microbial genomes shed light on interconnected biogeochemical processes in an aquifer system.</title>
        <authorList>
            <person name="Anantharaman K."/>
            <person name="Brown C.T."/>
            <person name="Hug L.A."/>
            <person name="Sharon I."/>
            <person name="Castelle C.J."/>
            <person name="Probst A.J."/>
            <person name="Thomas B.C."/>
            <person name="Singh A."/>
            <person name="Wilkins M.J."/>
            <person name="Karaoz U."/>
            <person name="Brodie E.L."/>
            <person name="Williams K.H."/>
            <person name="Hubbard S.S."/>
            <person name="Banfield J.F."/>
        </authorList>
    </citation>
    <scope>NUCLEOTIDE SEQUENCE [LARGE SCALE GENOMIC DNA]</scope>
</reference>
<dbReference type="EMBL" id="MFTA01000091">
    <property type="protein sequence ID" value="OGI50275.1"/>
    <property type="molecule type" value="Genomic_DNA"/>
</dbReference>
<evidence type="ECO:0000256" key="1">
    <source>
        <dbReference type="ARBA" id="ARBA00022649"/>
    </source>
</evidence>
<organism evidence="2 3">
    <name type="scientific">Candidatus Muproteobacteria bacterium RIFCSPHIGHO2_02_FULL_65_16</name>
    <dbReference type="NCBI Taxonomy" id="1817766"/>
    <lineage>
        <taxon>Bacteria</taxon>
        <taxon>Pseudomonadati</taxon>
        <taxon>Pseudomonadota</taxon>
        <taxon>Candidatus Muproteobacteria</taxon>
    </lineage>
</organism>
<feature type="non-terminal residue" evidence="2">
    <location>
        <position position="120"/>
    </location>
</feature>
<evidence type="ECO:0000313" key="2">
    <source>
        <dbReference type="EMBL" id="OGI50275.1"/>
    </source>
</evidence>
<dbReference type="AlphaFoldDB" id="A0A1F6TYR1"/>
<evidence type="ECO:0000313" key="3">
    <source>
        <dbReference type="Proteomes" id="UP000179362"/>
    </source>
</evidence>
<dbReference type="SUPFAM" id="SSF143011">
    <property type="entry name" value="RelE-like"/>
    <property type="match status" value="1"/>
</dbReference>
<name>A0A1F6TYR1_9PROT</name>
<protein>
    <recommendedName>
        <fullName evidence="4">Cytotoxin</fullName>
    </recommendedName>
</protein>
<dbReference type="Pfam" id="PF05016">
    <property type="entry name" value="ParE_toxin"/>
    <property type="match status" value="1"/>
</dbReference>